<keyword evidence="3" id="KW-1185">Reference proteome</keyword>
<organism evidence="2 3">
    <name type="scientific">Brassica carinata</name>
    <name type="common">Ethiopian mustard</name>
    <name type="synonym">Abyssinian cabbage</name>
    <dbReference type="NCBI Taxonomy" id="52824"/>
    <lineage>
        <taxon>Eukaryota</taxon>
        <taxon>Viridiplantae</taxon>
        <taxon>Streptophyta</taxon>
        <taxon>Embryophyta</taxon>
        <taxon>Tracheophyta</taxon>
        <taxon>Spermatophyta</taxon>
        <taxon>Magnoliopsida</taxon>
        <taxon>eudicotyledons</taxon>
        <taxon>Gunneridae</taxon>
        <taxon>Pentapetalae</taxon>
        <taxon>rosids</taxon>
        <taxon>malvids</taxon>
        <taxon>Brassicales</taxon>
        <taxon>Brassicaceae</taxon>
        <taxon>Brassiceae</taxon>
        <taxon>Brassica</taxon>
    </lineage>
</organism>
<dbReference type="EMBL" id="JAAMPC010000001">
    <property type="protein sequence ID" value="KAG2330322.1"/>
    <property type="molecule type" value="Genomic_DNA"/>
</dbReference>
<evidence type="ECO:0000256" key="1">
    <source>
        <dbReference type="SAM" id="MobiDB-lite"/>
    </source>
</evidence>
<gene>
    <name evidence="2" type="ORF">Bca52824_001502</name>
</gene>
<sequence>MIQVKTQKEVNTREVEAAATGKGYSEEEGGKDLGDNAILFSILSTLENMSRKFDHIDSRFNAYELERNRPLVDHKTIDDLVKASVEERLKVLGKKSVNSPALAKTRKLAKTPGKVLAPKRNLANKLDKDTWVKRILAEEFGSGAATPVKLMSLISYMFLLQRLQRLLRMIRMLRVKPMDAATGASLL</sequence>
<feature type="region of interest" description="Disordered" evidence="1">
    <location>
        <begin position="1"/>
        <end position="28"/>
    </location>
</feature>
<evidence type="ECO:0000313" key="3">
    <source>
        <dbReference type="Proteomes" id="UP000886595"/>
    </source>
</evidence>
<feature type="compositionally biased region" description="Basic and acidic residues" evidence="1">
    <location>
        <begin position="1"/>
        <end position="16"/>
    </location>
</feature>
<name>A0A8X8BD48_BRACI</name>
<accession>A0A8X8BD48</accession>
<dbReference type="OrthoDB" id="10371367at2759"/>
<dbReference type="AlphaFoldDB" id="A0A8X8BD48"/>
<protein>
    <submittedName>
        <fullName evidence="2">Uncharacterized protein</fullName>
    </submittedName>
</protein>
<dbReference type="Proteomes" id="UP000886595">
    <property type="component" value="Unassembled WGS sequence"/>
</dbReference>
<comment type="caution">
    <text evidence="2">The sequence shown here is derived from an EMBL/GenBank/DDBJ whole genome shotgun (WGS) entry which is preliminary data.</text>
</comment>
<evidence type="ECO:0000313" key="2">
    <source>
        <dbReference type="EMBL" id="KAG2330322.1"/>
    </source>
</evidence>
<proteinExistence type="predicted"/>
<reference evidence="2 3" key="1">
    <citation type="submission" date="2020-02" db="EMBL/GenBank/DDBJ databases">
        <authorList>
            <person name="Ma Q."/>
            <person name="Huang Y."/>
            <person name="Song X."/>
            <person name="Pei D."/>
        </authorList>
    </citation>
    <scope>NUCLEOTIDE SEQUENCE [LARGE SCALE GENOMIC DNA]</scope>
    <source>
        <strain evidence="2">Sxm20200214</strain>
        <tissue evidence="2">Leaf</tissue>
    </source>
</reference>